<dbReference type="AlphaFoldDB" id="A0AAD7NKR5"/>
<reference evidence="3" key="1">
    <citation type="submission" date="2023-03" db="EMBL/GenBank/DDBJ databases">
        <title>Massive genome expansion in bonnet fungi (Mycena s.s.) driven by repeated elements and novel gene families across ecological guilds.</title>
        <authorList>
            <consortium name="Lawrence Berkeley National Laboratory"/>
            <person name="Harder C.B."/>
            <person name="Miyauchi S."/>
            <person name="Viragh M."/>
            <person name="Kuo A."/>
            <person name="Thoen E."/>
            <person name="Andreopoulos B."/>
            <person name="Lu D."/>
            <person name="Skrede I."/>
            <person name="Drula E."/>
            <person name="Henrissat B."/>
            <person name="Morin E."/>
            <person name="Kohler A."/>
            <person name="Barry K."/>
            <person name="LaButti K."/>
            <person name="Morin E."/>
            <person name="Salamov A."/>
            <person name="Lipzen A."/>
            <person name="Mereny Z."/>
            <person name="Hegedus B."/>
            <person name="Baldrian P."/>
            <person name="Stursova M."/>
            <person name="Weitz H."/>
            <person name="Taylor A."/>
            <person name="Grigoriev I.V."/>
            <person name="Nagy L.G."/>
            <person name="Martin F."/>
            <person name="Kauserud H."/>
        </authorList>
    </citation>
    <scope>NUCLEOTIDE SEQUENCE</scope>
    <source>
        <strain evidence="3">CBHHK188m</strain>
    </source>
</reference>
<proteinExistence type="predicted"/>
<feature type="transmembrane region" description="Helical" evidence="2">
    <location>
        <begin position="50"/>
        <end position="74"/>
    </location>
</feature>
<feature type="compositionally biased region" description="Low complexity" evidence="1">
    <location>
        <begin position="137"/>
        <end position="146"/>
    </location>
</feature>
<feature type="compositionally biased region" description="Polar residues" evidence="1">
    <location>
        <begin position="165"/>
        <end position="186"/>
    </location>
</feature>
<comment type="caution">
    <text evidence="3">The sequence shown here is derived from an EMBL/GenBank/DDBJ whole genome shotgun (WGS) entry which is preliminary data.</text>
</comment>
<protein>
    <submittedName>
        <fullName evidence="3">Uncharacterized protein</fullName>
    </submittedName>
</protein>
<sequence>MPPVSMTSNTGVFESASNGAAWSTSTVMLAIPTTDAQAQVTQAPTKTSRVALIGLIVGVVLGSIVVVAVLVLVWRLQRRRKGSVRPMLIEDDAVSKDGSERASMLPVYTHLSPFPMSPGRPRMSPLRIDGQRRMSERPSTSYSSRPSTHRKSSSYYPTSPETTERTGSPVMTQRTSTTRRPASSYQPGYRDRASKYQRVSHHRKLSYDLPSSSSPLSYQAPTLPKARRASYFQDSRPTSTHDRPSSRGTPTPSAARRLELQVELETALSETVYEKDEPETPAKTPTRRNPLRCMSEPRPLSSEYGSIDSHKLG</sequence>
<evidence type="ECO:0000256" key="2">
    <source>
        <dbReference type="SAM" id="Phobius"/>
    </source>
</evidence>
<name>A0AAD7NKR5_9AGAR</name>
<keyword evidence="2" id="KW-1133">Transmembrane helix</keyword>
<gene>
    <name evidence="3" type="ORF">DFH07DRAFT_810045</name>
</gene>
<dbReference type="Proteomes" id="UP001215280">
    <property type="component" value="Unassembled WGS sequence"/>
</dbReference>
<accession>A0AAD7NKR5</accession>
<organism evidence="3 4">
    <name type="scientific">Mycena maculata</name>
    <dbReference type="NCBI Taxonomy" id="230809"/>
    <lineage>
        <taxon>Eukaryota</taxon>
        <taxon>Fungi</taxon>
        <taxon>Dikarya</taxon>
        <taxon>Basidiomycota</taxon>
        <taxon>Agaricomycotina</taxon>
        <taxon>Agaricomycetes</taxon>
        <taxon>Agaricomycetidae</taxon>
        <taxon>Agaricales</taxon>
        <taxon>Marasmiineae</taxon>
        <taxon>Mycenaceae</taxon>
        <taxon>Mycena</taxon>
    </lineage>
</organism>
<keyword evidence="4" id="KW-1185">Reference proteome</keyword>
<dbReference type="EMBL" id="JARJLG010000034">
    <property type="protein sequence ID" value="KAJ7765852.1"/>
    <property type="molecule type" value="Genomic_DNA"/>
</dbReference>
<evidence type="ECO:0000313" key="4">
    <source>
        <dbReference type="Proteomes" id="UP001215280"/>
    </source>
</evidence>
<keyword evidence="2" id="KW-0812">Transmembrane</keyword>
<feature type="region of interest" description="Disordered" evidence="1">
    <location>
        <begin position="109"/>
        <end position="313"/>
    </location>
</feature>
<evidence type="ECO:0000313" key="3">
    <source>
        <dbReference type="EMBL" id="KAJ7765852.1"/>
    </source>
</evidence>
<keyword evidence="2" id="KW-0472">Membrane</keyword>
<feature type="compositionally biased region" description="Low complexity" evidence="1">
    <location>
        <begin position="207"/>
        <end position="218"/>
    </location>
</feature>
<evidence type="ECO:0000256" key="1">
    <source>
        <dbReference type="SAM" id="MobiDB-lite"/>
    </source>
</evidence>